<evidence type="ECO:0000256" key="1">
    <source>
        <dbReference type="SAM" id="MobiDB-lite"/>
    </source>
</evidence>
<keyword evidence="3" id="KW-1185">Reference proteome</keyword>
<sequence>MTPKAMNPRACASADVTPSPTGELTIFRRLYGIPLVAAALDKLHETLSTNVLTAKPYAVAQGISVVAYKCWQPVQRRLAPLIARVDDFANATFDLAETRFPYLFYATPEDIMDAAYTTRATFFDDARTTLDEGIKLPALHVAEGIDERLAPLLDYYEDHIEPLGHKCARSARANNTELHETQYQYQRALDLTKALLERIASLPCDQWQQTSFLLQRSVIQVQELSDAMLTQLHTLQQTISYLATSMQRSVAAAQKQLTITLVEAANALSATLADLQNVLTSEELTAGERIDRIASITTSYAREDEHDSYCEYNAGSYREDEFGSFCQAEPNSFCEECCEHGPGEYIEDDFGSYCEESAWPQETVVDLTDALVYDAGGYSGFLSFLRPRRGSTSIAELRLDDDSLCDLRLCITSRVQVSAHAVRSSHKLPWEPSNLVAQLTIRSSACERKHTAGPLRLSSSGKPLRHGRILRAWSLRMPQTPLPEAALAQASTSSQDCDRAAPPSWTLPPKGGEGGLGRCVASQVLRRRVRADRSPSASVDMPTHAGETRSIARDPVTQKFPCPCGAPKHARREADKIRILCNNCDPHPGPNEEKALEVGTDDEDANPGQVDPPQVPRSLRKRKRRAPRSPSPPSDTAPCSDRRAGKRRATVPHPHDSSDDEVIIVENPSSLNRGGPGTRGFAGATHISAYGGIEHATGSRPALRKPFEYSEDQGDLERQVKSLAALNLAARLEYIEVSRATVVHRRPSLTRYSVPRRAKSGLAAGRRAQQGADAPSTADERQQVMKVV</sequence>
<feature type="compositionally biased region" description="Low complexity" evidence="1">
    <location>
        <begin position="763"/>
        <end position="772"/>
    </location>
</feature>
<accession>D8QGT2</accession>
<gene>
    <name evidence="2" type="ORF">SCHCODRAFT_113074</name>
</gene>
<dbReference type="GeneID" id="9597800"/>
<feature type="compositionally biased region" description="Basic and acidic residues" evidence="1">
    <location>
        <begin position="778"/>
        <end position="788"/>
    </location>
</feature>
<feature type="region of interest" description="Disordered" evidence="1">
    <location>
        <begin position="755"/>
        <end position="788"/>
    </location>
</feature>
<dbReference type="RefSeq" id="XP_003027725.1">
    <property type="nucleotide sequence ID" value="XM_003027679.1"/>
</dbReference>
<dbReference type="KEGG" id="scm:SCHCO_02515753"/>
<dbReference type="STRING" id="578458.D8QGT2"/>
<feature type="non-terminal residue" evidence="2">
    <location>
        <position position="788"/>
    </location>
</feature>
<reference evidence="2 3" key="1">
    <citation type="journal article" date="2010" name="Nat. Biotechnol.">
        <title>Genome sequence of the model mushroom Schizophyllum commune.</title>
        <authorList>
            <person name="Ohm R.A."/>
            <person name="de Jong J.F."/>
            <person name="Lugones L.G."/>
            <person name="Aerts A."/>
            <person name="Kothe E."/>
            <person name="Stajich J.E."/>
            <person name="de Vries R.P."/>
            <person name="Record E."/>
            <person name="Levasseur A."/>
            <person name="Baker S.E."/>
            <person name="Bartholomew K.A."/>
            <person name="Coutinho P.M."/>
            <person name="Erdmann S."/>
            <person name="Fowler T.J."/>
            <person name="Gathman A.C."/>
            <person name="Lombard V."/>
            <person name="Henrissat B."/>
            <person name="Knabe N."/>
            <person name="Kuees U."/>
            <person name="Lilly W.W."/>
            <person name="Lindquist E."/>
            <person name="Lucas S."/>
            <person name="Magnuson J.K."/>
            <person name="Piumi F."/>
            <person name="Raudaskoski M."/>
            <person name="Salamov A."/>
            <person name="Schmutz J."/>
            <person name="Schwarze F.W.M.R."/>
            <person name="vanKuyk P.A."/>
            <person name="Horton J.S."/>
            <person name="Grigoriev I.V."/>
            <person name="Woesten H.A.B."/>
        </authorList>
    </citation>
    <scope>NUCLEOTIDE SEQUENCE [LARGE SCALE GENOMIC DNA]</scope>
    <source>
        <strain evidence="3">H4-8 / FGSC 9210</strain>
    </source>
</reference>
<dbReference type="VEuPathDB" id="FungiDB:SCHCODRAFT_02515753"/>
<organism evidence="3">
    <name type="scientific">Schizophyllum commune (strain H4-8 / FGSC 9210)</name>
    <name type="common">Split gill fungus</name>
    <dbReference type="NCBI Taxonomy" id="578458"/>
    <lineage>
        <taxon>Eukaryota</taxon>
        <taxon>Fungi</taxon>
        <taxon>Dikarya</taxon>
        <taxon>Basidiomycota</taxon>
        <taxon>Agaricomycotina</taxon>
        <taxon>Agaricomycetes</taxon>
        <taxon>Agaricomycetidae</taxon>
        <taxon>Agaricales</taxon>
        <taxon>Schizophyllaceae</taxon>
        <taxon>Schizophyllum</taxon>
    </lineage>
</organism>
<evidence type="ECO:0000313" key="3">
    <source>
        <dbReference type="Proteomes" id="UP000007431"/>
    </source>
</evidence>
<dbReference type="EMBL" id="GL377312">
    <property type="protein sequence ID" value="EFI92822.1"/>
    <property type="molecule type" value="Genomic_DNA"/>
</dbReference>
<feature type="region of interest" description="Disordered" evidence="1">
    <location>
        <begin position="528"/>
        <end position="568"/>
    </location>
</feature>
<dbReference type="eggNOG" id="ENOG502S7Q3">
    <property type="taxonomic scope" value="Eukaryota"/>
</dbReference>
<feature type="region of interest" description="Disordered" evidence="1">
    <location>
        <begin position="583"/>
        <end position="662"/>
    </location>
</feature>
<dbReference type="InParanoid" id="D8QGT2"/>
<evidence type="ECO:0000313" key="2">
    <source>
        <dbReference type="EMBL" id="EFI92822.1"/>
    </source>
</evidence>
<feature type="compositionally biased region" description="Basic residues" evidence="1">
    <location>
        <begin position="618"/>
        <end position="627"/>
    </location>
</feature>
<proteinExistence type="predicted"/>
<dbReference type="HOGENOM" id="CLU_356081_0_0_1"/>
<protein>
    <submittedName>
        <fullName evidence="2">Uncharacterized protein</fullName>
    </submittedName>
</protein>
<dbReference type="Proteomes" id="UP000007431">
    <property type="component" value="Unassembled WGS sequence"/>
</dbReference>
<dbReference type="AlphaFoldDB" id="D8QGT2"/>
<name>D8QGT2_SCHCM</name>
<dbReference type="OrthoDB" id="376826at2759"/>